<dbReference type="Pfam" id="PF10356">
    <property type="entry name" value="RRG7"/>
    <property type="match status" value="1"/>
</dbReference>
<comment type="similarity">
    <text evidence="2">Belongs to the RRG7 family.</text>
</comment>
<proteinExistence type="inferred from homology"/>
<comment type="subcellular location">
    <subcellularLocation>
        <location evidence="1">Mitochondrion</location>
    </subcellularLocation>
</comment>
<name>A0A0H5C6M6_CYBJN</name>
<gene>
    <name evidence="5" type="ORF">BN1211_4387</name>
</gene>
<sequence length="221" mass="25121">MNKVSKFTDITSYLRYAKVNGTDPSSTVFQGTVYELFVKESLERDLSMSRVVHYGGSFDNGRDLAAKWDLERFRSECDDASEPLRVRGRSIKPILKRKSTLMDVLVQCKSQSTKITAREIRELEGTFNFNVNRSKRYTSMAIMCSPCFLTSQGHEQMFRSEAPLMYCQIKKPKLRTPGSGDPYCLEDYLLDGKLLMAYFMNPLSMALLNGTSLSLSSNTSF</sequence>
<dbReference type="AlphaFoldDB" id="A0A0H5C6M6"/>
<accession>A0A0H5C6M6</accession>
<evidence type="ECO:0000256" key="4">
    <source>
        <dbReference type="ARBA" id="ARBA00023128"/>
    </source>
</evidence>
<dbReference type="Proteomes" id="UP000038830">
    <property type="component" value="Unassembled WGS sequence"/>
</dbReference>
<organism evidence="5 6">
    <name type="scientific">Cyberlindnera jadinii (strain ATCC 18201 / CBS 1600 / BCRC 20928 / JCM 3617 / NBRC 0987 / NRRL Y-1542)</name>
    <name type="common">Torula yeast</name>
    <name type="synonym">Candida utilis</name>
    <dbReference type="NCBI Taxonomy" id="983966"/>
    <lineage>
        <taxon>Eukaryota</taxon>
        <taxon>Fungi</taxon>
        <taxon>Dikarya</taxon>
        <taxon>Ascomycota</taxon>
        <taxon>Saccharomycotina</taxon>
        <taxon>Saccharomycetes</taxon>
        <taxon>Phaffomycetales</taxon>
        <taxon>Phaffomycetaceae</taxon>
        <taxon>Cyberlindnera</taxon>
    </lineage>
</organism>
<dbReference type="EMBL" id="CDQK01000005">
    <property type="protein sequence ID" value="CEP23741.1"/>
    <property type="molecule type" value="Genomic_DNA"/>
</dbReference>
<evidence type="ECO:0000313" key="5">
    <source>
        <dbReference type="EMBL" id="CEP23741.1"/>
    </source>
</evidence>
<evidence type="ECO:0000256" key="3">
    <source>
        <dbReference type="ARBA" id="ARBA00014638"/>
    </source>
</evidence>
<dbReference type="GO" id="GO:0005739">
    <property type="term" value="C:mitochondrion"/>
    <property type="evidence" value="ECO:0007669"/>
    <property type="project" value="UniProtKB-SubCell"/>
</dbReference>
<evidence type="ECO:0000313" key="6">
    <source>
        <dbReference type="Proteomes" id="UP000038830"/>
    </source>
</evidence>
<reference evidence="6" key="1">
    <citation type="journal article" date="2015" name="J. Biotechnol.">
        <title>The structure of the Cyberlindnera jadinii genome and its relation to Candida utilis analyzed by the occurrence of single nucleotide polymorphisms.</title>
        <authorList>
            <person name="Rupp O."/>
            <person name="Brinkrolf K."/>
            <person name="Buerth C."/>
            <person name="Kunigo M."/>
            <person name="Schneider J."/>
            <person name="Jaenicke S."/>
            <person name="Goesmann A."/>
            <person name="Puehler A."/>
            <person name="Jaeger K.-E."/>
            <person name="Ernst J.F."/>
        </authorList>
    </citation>
    <scope>NUCLEOTIDE SEQUENCE [LARGE SCALE GENOMIC DNA]</scope>
    <source>
        <strain evidence="6">ATCC 18201 / CBS 1600 / BCRC 20928 / JCM 3617 / NBRC 0987 / NRRL Y-1542</strain>
    </source>
</reference>
<protein>
    <recommendedName>
        <fullName evidence="3">Required for respiratory growth protein 7, mitochondrial</fullName>
    </recommendedName>
</protein>
<keyword evidence="4" id="KW-0496">Mitochondrion</keyword>
<dbReference type="InterPro" id="IPR018828">
    <property type="entry name" value="RRG7"/>
</dbReference>
<dbReference type="PANTHER" id="PTHR28133">
    <property type="entry name" value="REQUIRED FOR RESPIRATORY GROWTH PROTEIN 7, MITOCHONDRIAL"/>
    <property type="match status" value="1"/>
</dbReference>
<evidence type="ECO:0000256" key="2">
    <source>
        <dbReference type="ARBA" id="ARBA00009554"/>
    </source>
</evidence>
<dbReference type="PANTHER" id="PTHR28133:SF1">
    <property type="entry name" value="REQUIRED FOR RESPIRATORY GROWTH PROTEIN 7, MITOCHONDRIAL"/>
    <property type="match status" value="1"/>
</dbReference>
<evidence type="ECO:0000256" key="1">
    <source>
        <dbReference type="ARBA" id="ARBA00004173"/>
    </source>
</evidence>